<keyword evidence="5 6" id="KW-0472">Membrane</keyword>
<evidence type="ECO:0000256" key="6">
    <source>
        <dbReference type="SAM" id="Phobius"/>
    </source>
</evidence>
<evidence type="ECO:0000256" key="2">
    <source>
        <dbReference type="ARBA" id="ARBA00022475"/>
    </source>
</evidence>
<dbReference type="PANTHER" id="PTHR34187:SF2">
    <property type="entry name" value="DUF202 DOMAIN-CONTAINING PROTEIN"/>
    <property type="match status" value="1"/>
</dbReference>
<proteinExistence type="predicted"/>
<evidence type="ECO:0000256" key="3">
    <source>
        <dbReference type="ARBA" id="ARBA00022692"/>
    </source>
</evidence>
<sequence length="125" mass="13228">MGQAPDSDTDTDTEEHEPDYRFTLANERTFLAWLRTSLSLLAAGVAVVQLLPEFAVPGTRVVVGGLLAVLAVITAAGGVLRWRGVEVAIRRGLPLPTQRMPWVLAGGLVVLAVFGLVLIALRGAA</sequence>
<feature type="domain" description="DUF202" evidence="7">
    <location>
        <begin position="21"/>
        <end position="86"/>
    </location>
</feature>
<evidence type="ECO:0000259" key="7">
    <source>
        <dbReference type="Pfam" id="PF02656"/>
    </source>
</evidence>
<keyword evidence="3 6" id="KW-0812">Transmembrane</keyword>
<keyword evidence="9" id="KW-1185">Reference proteome</keyword>
<comment type="caution">
    <text evidence="8">The sequence shown here is derived from an EMBL/GenBank/DDBJ whole genome shotgun (WGS) entry which is preliminary data.</text>
</comment>
<dbReference type="InterPro" id="IPR052053">
    <property type="entry name" value="IM_YidH-like"/>
</dbReference>
<evidence type="ECO:0000256" key="4">
    <source>
        <dbReference type="ARBA" id="ARBA00022989"/>
    </source>
</evidence>
<feature type="transmembrane region" description="Helical" evidence="6">
    <location>
        <begin position="102"/>
        <end position="121"/>
    </location>
</feature>
<evidence type="ECO:0000313" key="9">
    <source>
        <dbReference type="Proteomes" id="UP001595909"/>
    </source>
</evidence>
<reference evidence="9" key="1">
    <citation type="journal article" date="2019" name="Int. J. Syst. Evol. Microbiol.">
        <title>The Global Catalogue of Microorganisms (GCM) 10K type strain sequencing project: providing services to taxonomists for standard genome sequencing and annotation.</title>
        <authorList>
            <consortium name="The Broad Institute Genomics Platform"/>
            <consortium name="The Broad Institute Genome Sequencing Center for Infectious Disease"/>
            <person name="Wu L."/>
            <person name="Ma J."/>
        </authorList>
    </citation>
    <scope>NUCLEOTIDE SEQUENCE [LARGE SCALE GENOMIC DNA]</scope>
    <source>
        <strain evidence="9">CCUG 50347</strain>
    </source>
</reference>
<organism evidence="8 9">
    <name type="scientific">Actinomycetospora chibensis</name>
    <dbReference type="NCBI Taxonomy" id="663606"/>
    <lineage>
        <taxon>Bacteria</taxon>
        <taxon>Bacillati</taxon>
        <taxon>Actinomycetota</taxon>
        <taxon>Actinomycetes</taxon>
        <taxon>Pseudonocardiales</taxon>
        <taxon>Pseudonocardiaceae</taxon>
        <taxon>Actinomycetospora</taxon>
    </lineage>
</organism>
<keyword evidence="4 6" id="KW-1133">Transmembrane helix</keyword>
<protein>
    <submittedName>
        <fullName evidence="8">YidH family protein</fullName>
    </submittedName>
</protein>
<dbReference type="RefSeq" id="WP_274189987.1">
    <property type="nucleotide sequence ID" value="NZ_BAABHN010000052.1"/>
</dbReference>
<feature type="transmembrane region" description="Helical" evidence="6">
    <location>
        <begin position="30"/>
        <end position="51"/>
    </location>
</feature>
<feature type="transmembrane region" description="Helical" evidence="6">
    <location>
        <begin position="63"/>
        <end position="82"/>
    </location>
</feature>
<evidence type="ECO:0000256" key="1">
    <source>
        <dbReference type="ARBA" id="ARBA00004651"/>
    </source>
</evidence>
<evidence type="ECO:0000313" key="8">
    <source>
        <dbReference type="EMBL" id="MFC4835972.1"/>
    </source>
</evidence>
<dbReference type="InterPro" id="IPR003807">
    <property type="entry name" value="DUF202"/>
</dbReference>
<dbReference type="EMBL" id="JBHSIM010000052">
    <property type="protein sequence ID" value="MFC4835972.1"/>
    <property type="molecule type" value="Genomic_DNA"/>
</dbReference>
<gene>
    <name evidence="8" type="ORF">ACFPEL_26440</name>
</gene>
<dbReference type="Pfam" id="PF02656">
    <property type="entry name" value="DUF202"/>
    <property type="match status" value="1"/>
</dbReference>
<evidence type="ECO:0000256" key="5">
    <source>
        <dbReference type="ARBA" id="ARBA00023136"/>
    </source>
</evidence>
<comment type="subcellular location">
    <subcellularLocation>
        <location evidence="1">Cell membrane</location>
        <topology evidence="1">Multi-pass membrane protein</topology>
    </subcellularLocation>
</comment>
<keyword evidence="2" id="KW-1003">Cell membrane</keyword>
<accession>A0ABV9RRJ3</accession>
<name>A0ABV9RRJ3_9PSEU</name>
<dbReference type="Proteomes" id="UP001595909">
    <property type="component" value="Unassembled WGS sequence"/>
</dbReference>
<dbReference type="PANTHER" id="PTHR34187">
    <property type="entry name" value="FGR18P"/>
    <property type="match status" value="1"/>
</dbReference>